<evidence type="ECO:0008006" key="2">
    <source>
        <dbReference type="Google" id="ProtNLM"/>
    </source>
</evidence>
<sequence length="66" mass="6948">LLTLAETMVSNRGRLDDQTLQDARAAGLSDAELLETVAIVACNTFTNYVNALAQTVVDFPPAPAIG</sequence>
<protein>
    <recommendedName>
        <fullName evidence="2">Carboxymuconolactone decarboxylase-like domain-containing protein</fullName>
    </recommendedName>
</protein>
<dbReference type="EMBL" id="LAZR01055982">
    <property type="protein sequence ID" value="KKK75170.1"/>
    <property type="molecule type" value="Genomic_DNA"/>
</dbReference>
<comment type="caution">
    <text evidence="1">The sequence shown here is derived from an EMBL/GenBank/DDBJ whole genome shotgun (WGS) entry which is preliminary data.</text>
</comment>
<dbReference type="Gene3D" id="1.20.1290.10">
    <property type="entry name" value="AhpD-like"/>
    <property type="match status" value="1"/>
</dbReference>
<reference evidence="1" key="1">
    <citation type="journal article" date="2015" name="Nature">
        <title>Complex archaea that bridge the gap between prokaryotes and eukaryotes.</title>
        <authorList>
            <person name="Spang A."/>
            <person name="Saw J.H."/>
            <person name="Jorgensen S.L."/>
            <person name="Zaremba-Niedzwiedzka K."/>
            <person name="Martijn J."/>
            <person name="Lind A.E."/>
            <person name="van Eijk R."/>
            <person name="Schleper C."/>
            <person name="Guy L."/>
            <person name="Ettema T.J."/>
        </authorList>
    </citation>
    <scope>NUCLEOTIDE SEQUENCE</scope>
</reference>
<organism evidence="1">
    <name type="scientific">marine sediment metagenome</name>
    <dbReference type="NCBI Taxonomy" id="412755"/>
    <lineage>
        <taxon>unclassified sequences</taxon>
        <taxon>metagenomes</taxon>
        <taxon>ecological metagenomes</taxon>
    </lineage>
</organism>
<dbReference type="AlphaFoldDB" id="A0A0F8YN52"/>
<accession>A0A0F8YN52</accession>
<gene>
    <name evidence="1" type="ORF">LCGC14_2876410</name>
</gene>
<dbReference type="InterPro" id="IPR029032">
    <property type="entry name" value="AhpD-like"/>
</dbReference>
<dbReference type="SUPFAM" id="SSF69118">
    <property type="entry name" value="AhpD-like"/>
    <property type="match status" value="1"/>
</dbReference>
<proteinExistence type="predicted"/>
<evidence type="ECO:0000313" key="1">
    <source>
        <dbReference type="EMBL" id="KKK75170.1"/>
    </source>
</evidence>
<name>A0A0F8YN52_9ZZZZ</name>
<feature type="non-terminal residue" evidence="1">
    <location>
        <position position="1"/>
    </location>
</feature>